<dbReference type="Proteomes" id="UP000287651">
    <property type="component" value="Unassembled WGS sequence"/>
</dbReference>
<feature type="region of interest" description="Disordered" evidence="1">
    <location>
        <begin position="1"/>
        <end position="25"/>
    </location>
</feature>
<feature type="region of interest" description="Disordered" evidence="1">
    <location>
        <begin position="306"/>
        <end position="330"/>
    </location>
</feature>
<proteinExistence type="predicted"/>
<evidence type="ECO:0000256" key="1">
    <source>
        <dbReference type="SAM" id="MobiDB-lite"/>
    </source>
</evidence>
<dbReference type="EMBL" id="AMZH03009225">
    <property type="protein sequence ID" value="RRT57299.1"/>
    <property type="molecule type" value="Genomic_DNA"/>
</dbReference>
<organism evidence="2 3">
    <name type="scientific">Ensete ventricosum</name>
    <name type="common">Abyssinian banana</name>
    <name type="synonym">Musa ensete</name>
    <dbReference type="NCBI Taxonomy" id="4639"/>
    <lineage>
        <taxon>Eukaryota</taxon>
        <taxon>Viridiplantae</taxon>
        <taxon>Streptophyta</taxon>
        <taxon>Embryophyta</taxon>
        <taxon>Tracheophyta</taxon>
        <taxon>Spermatophyta</taxon>
        <taxon>Magnoliopsida</taxon>
        <taxon>Liliopsida</taxon>
        <taxon>Zingiberales</taxon>
        <taxon>Musaceae</taxon>
        <taxon>Ensete</taxon>
    </lineage>
</organism>
<sequence length="430" mass="48036">RGLKGEWERKSVTSDRKEGEKTHRERDGWGGRFWIEAVVDGTVFDSPGAEFVSPMPGSVSALPLFLFSPFPCARLFLFVFSLHQFVYAFPLPCPSIGEGDEHERQQIKSWAKAVAALFVARVLHRLQRDKEHRNPVAVIAFFPAHPRADRTLPTDDDARLCGGRGASYRLRHSFYPRRVLVDSSSAEARRRQAIKLMRSAAPSQHQEEEVDIPLTEEKQRLHDHGYSLLRASWGTLLVDGWPAPAASECTGSPPAPPRAASGAGTPGSASRRWHRRSRTPDPSSLRSLRTRGCSLRPLFDVAEAPAVDHQRASVRSTTLHKRKRKRKRKSNLQHFANVACAKHLVDHGKLVGFIGREEGSKDAVLGASPPEKLARSTRRVATHFTGQQKKKTGYILADMEFGTVRLDGDASTYLSLKPKVIDDLNTRRKQ</sequence>
<protein>
    <submittedName>
        <fullName evidence="2">Uncharacterized protein</fullName>
    </submittedName>
</protein>
<feature type="compositionally biased region" description="Basic residues" evidence="1">
    <location>
        <begin position="318"/>
        <end position="330"/>
    </location>
</feature>
<name>A0A426YZW5_ENSVE</name>
<evidence type="ECO:0000313" key="2">
    <source>
        <dbReference type="EMBL" id="RRT57299.1"/>
    </source>
</evidence>
<gene>
    <name evidence="2" type="ORF">B296_00022541</name>
</gene>
<reference evidence="2 3" key="1">
    <citation type="journal article" date="2014" name="Agronomy (Basel)">
        <title>A Draft Genome Sequence for Ensete ventricosum, the Drought-Tolerant Tree Against Hunger.</title>
        <authorList>
            <person name="Harrison J."/>
            <person name="Moore K.A."/>
            <person name="Paszkiewicz K."/>
            <person name="Jones T."/>
            <person name="Grant M."/>
            <person name="Ambacheew D."/>
            <person name="Muzemil S."/>
            <person name="Studholme D.J."/>
        </authorList>
    </citation>
    <scope>NUCLEOTIDE SEQUENCE [LARGE SCALE GENOMIC DNA]</scope>
</reference>
<feature type="region of interest" description="Disordered" evidence="1">
    <location>
        <begin position="246"/>
        <end position="289"/>
    </location>
</feature>
<evidence type="ECO:0000313" key="3">
    <source>
        <dbReference type="Proteomes" id="UP000287651"/>
    </source>
</evidence>
<comment type="caution">
    <text evidence="2">The sequence shown here is derived from an EMBL/GenBank/DDBJ whole genome shotgun (WGS) entry which is preliminary data.</text>
</comment>
<dbReference type="AlphaFoldDB" id="A0A426YZW5"/>
<accession>A0A426YZW5</accession>
<feature type="non-terminal residue" evidence="2">
    <location>
        <position position="1"/>
    </location>
</feature>
<feature type="compositionally biased region" description="Low complexity" evidence="1">
    <location>
        <begin position="258"/>
        <end position="270"/>
    </location>
</feature>